<dbReference type="PROSITE" id="PS51787">
    <property type="entry name" value="LON_N"/>
    <property type="match status" value="1"/>
</dbReference>
<gene>
    <name evidence="2" type="ORF">RZS28_07375</name>
</gene>
<dbReference type="PANTHER" id="PTHR46732">
    <property type="entry name" value="ATP-DEPENDENT PROTEASE LA (LON) DOMAIN PROTEIN"/>
    <property type="match status" value="1"/>
</dbReference>
<dbReference type="RefSeq" id="WP_407340680.1">
    <property type="nucleotide sequence ID" value="NZ_CP136862.1"/>
</dbReference>
<dbReference type="SMART" id="SM00464">
    <property type="entry name" value="LON"/>
    <property type="match status" value="1"/>
</dbReference>
<dbReference type="SUPFAM" id="SSF88697">
    <property type="entry name" value="PUA domain-like"/>
    <property type="match status" value="1"/>
</dbReference>
<dbReference type="Proteomes" id="UP001626536">
    <property type="component" value="Chromosome"/>
</dbReference>
<feature type="domain" description="Lon N-terminal" evidence="1">
    <location>
        <begin position="17"/>
        <end position="211"/>
    </location>
</feature>
<evidence type="ECO:0000313" key="2">
    <source>
        <dbReference type="EMBL" id="WOJ91092.1"/>
    </source>
</evidence>
<evidence type="ECO:0000313" key="3">
    <source>
        <dbReference type="Proteomes" id="UP001626536"/>
    </source>
</evidence>
<protein>
    <submittedName>
        <fullName evidence="2">LON peptidase substrate-binding domain-containing protein</fullName>
    </submittedName>
</protein>
<dbReference type="Pfam" id="PF02190">
    <property type="entry name" value="LON_substr_bdg"/>
    <property type="match status" value="1"/>
</dbReference>
<organism evidence="2 3">
    <name type="scientific">Methylocapsa polymorpha</name>
    <dbReference type="NCBI Taxonomy" id="3080828"/>
    <lineage>
        <taxon>Bacteria</taxon>
        <taxon>Pseudomonadati</taxon>
        <taxon>Pseudomonadota</taxon>
        <taxon>Alphaproteobacteria</taxon>
        <taxon>Hyphomicrobiales</taxon>
        <taxon>Beijerinckiaceae</taxon>
        <taxon>Methylocapsa</taxon>
    </lineage>
</organism>
<accession>A0ABZ0HUY8</accession>
<sequence length="222" mass="24455">MSMNHPYGGPEELPAVFPIFPLAKALLLPRGQLPLNIFEPRYLAMIEDAMKGPRIVGMIQPDPEAPTSRLTPALFPVGCAGRITQFAESGDGRYLITLTGVARFKIVEEIDAVTPYRQCQADFSPFLVDFSPRAGEDLVDRDGVLRTLRDFAETNNLQIDWSSIHEAPNEALVNALSMMSPFGTREKQALLEATDLKGRADVLVAITEFELARGKGDSRPLQ</sequence>
<keyword evidence="3" id="KW-1185">Reference proteome</keyword>
<dbReference type="InterPro" id="IPR046336">
    <property type="entry name" value="Lon_prtase_N_sf"/>
</dbReference>
<dbReference type="Gene3D" id="2.30.130.40">
    <property type="entry name" value="LON domain-like"/>
    <property type="match status" value="1"/>
</dbReference>
<proteinExistence type="predicted"/>
<dbReference type="InterPro" id="IPR003111">
    <property type="entry name" value="Lon_prtase_N"/>
</dbReference>
<reference evidence="2 3" key="1">
    <citation type="submission" date="2023-10" db="EMBL/GenBank/DDBJ databases">
        <title>Novel methanotroph of the genus Methylocapsa from a subarctic wetland.</title>
        <authorList>
            <person name="Belova S.E."/>
            <person name="Oshkin I.Y."/>
            <person name="Miroshnikov K."/>
            <person name="Dedysh S.N."/>
        </authorList>
    </citation>
    <scope>NUCLEOTIDE SEQUENCE [LARGE SCALE GENOMIC DNA]</scope>
    <source>
        <strain evidence="2 3">RX1</strain>
    </source>
</reference>
<dbReference type="InterPro" id="IPR015947">
    <property type="entry name" value="PUA-like_sf"/>
</dbReference>
<evidence type="ECO:0000259" key="1">
    <source>
        <dbReference type="PROSITE" id="PS51787"/>
    </source>
</evidence>
<dbReference type="PANTHER" id="PTHR46732:SF8">
    <property type="entry name" value="ATP-DEPENDENT PROTEASE LA (LON) DOMAIN PROTEIN"/>
    <property type="match status" value="1"/>
</dbReference>
<name>A0ABZ0HUY8_9HYPH</name>
<dbReference type="EMBL" id="CP136862">
    <property type="protein sequence ID" value="WOJ91092.1"/>
    <property type="molecule type" value="Genomic_DNA"/>
</dbReference>